<name>F0ZLJ1_DICPU</name>
<sequence>MIRDLDLKEALHKTVDVLSGGELQRFAIAVAGVQNADVYMFDEPSSYLDVKQRLKAAQVIRSLIEAQKYIIVVEHDLSVLDYLSDFICCLYGAPGAYGVVTLPFSVREGINIFLAGYIPTENMRFRKEALTFKFSETAENEEIKKHCNYKYPTMTKTQGTFSLEIKAGEFTDSEIIVMLGQNGTGKTTFIKMLAGQMPADDGAQVPELNVSYKPQKIQPKFPGTVRELIHKRIRDTFLHPQFTSDVVKPLNIENIIDQEVLNLSGGELQRVAIVLCLGQPADIYLIDEPSAYLDSEQRIVVSKVIKRFILHAGKSGFIVEHDFIMATYLADRVIVYDGIPGVKCVANAPQSLLSGMNTFLKALEITFRRDPTNYRPRINKLNSIKDMEQKNAGNYFFLDDQSTD</sequence>
<dbReference type="InterPro" id="IPR003593">
    <property type="entry name" value="AAA+_ATPase"/>
</dbReference>
<dbReference type="OMA" id="IKPQHVD"/>
<dbReference type="STRING" id="5786.F0ZLJ1"/>
<dbReference type="PROSITE" id="PS50893">
    <property type="entry name" value="ABC_TRANSPORTER_2"/>
    <property type="match status" value="1"/>
</dbReference>
<evidence type="ECO:0000259" key="3">
    <source>
        <dbReference type="PROSITE" id="PS50893"/>
    </source>
</evidence>
<protein>
    <recommendedName>
        <fullName evidence="3">ABC transporter domain-containing protein</fullName>
    </recommendedName>
</protein>
<dbReference type="Pfam" id="PF00005">
    <property type="entry name" value="ABC_tran"/>
    <property type="match status" value="2"/>
</dbReference>
<evidence type="ECO:0000313" key="5">
    <source>
        <dbReference type="Proteomes" id="UP000001064"/>
    </source>
</evidence>
<dbReference type="Proteomes" id="UP000001064">
    <property type="component" value="Unassembled WGS sequence"/>
</dbReference>
<proteinExistence type="predicted"/>
<dbReference type="InterPro" id="IPR027417">
    <property type="entry name" value="P-loop_NTPase"/>
</dbReference>
<dbReference type="InterPro" id="IPR017871">
    <property type="entry name" value="ABC_transporter-like_CS"/>
</dbReference>
<accession>F0ZLJ1</accession>
<reference evidence="5" key="1">
    <citation type="journal article" date="2011" name="Genome Biol.">
        <title>Comparative genomics of the social amoebae Dictyostelium discoideum and Dictyostelium purpureum.</title>
        <authorList>
            <consortium name="US DOE Joint Genome Institute (JGI-PGF)"/>
            <person name="Sucgang R."/>
            <person name="Kuo A."/>
            <person name="Tian X."/>
            <person name="Salerno W."/>
            <person name="Parikh A."/>
            <person name="Feasley C.L."/>
            <person name="Dalin E."/>
            <person name="Tu H."/>
            <person name="Huang E."/>
            <person name="Barry K."/>
            <person name="Lindquist E."/>
            <person name="Shapiro H."/>
            <person name="Bruce D."/>
            <person name="Schmutz J."/>
            <person name="Salamov A."/>
            <person name="Fey P."/>
            <person name="Gaudet P."/>
            <person name="Anjard C."/>
            <person name="Babu M.M."/>
            <person name="Basu S."/>
            <person name="Bushmanova Y."/>
            <person name="van der Wel H."/>
            <person name="Katoh-Kurasawa M."/>
            <person name="Dinh C."/>
            <person name="Coutinho P.M."/>
            <person name="Saito T."/>
            <person name="Elias M."/>
            <person name="Schaap P."/>
            <person name="Kay R.R."/>
            <person name="Henrissat B."/>
            <person name="Eichinger L."/>
            <person name="Rivero F."/>
            <person name="Putnam N.H."/>
            <person name="West C.M."/>
            <person name="Loomis W.F."/>
            <person name="Chisholm R.L."/>
            <person name="Shaulsky G."/>
            <person name="Strassmann J.E."/>
            <person name="Queller D.C."/>
            <person name="Kuspa A."/>
            <person name="Grigoriev I.V."/>
        </authorList>
    </citation>
    <scope>NUCLEOTIDE SEQUENCE [LARGE SCALE GENOMIC DNA]</scope>
    <source>
        <strain evidence="5">QSDP1</strain>
    </source>
</reference>
<keyword evidence="1" id="KW-0547">Nucleotide-binding</keyword>
<dbReference type="GO" id="GO:0006935">
    <property type="term" value="P:chemotaxis"/>
    <property type="evidence" value="ECO:0007669"/>
    <property type="project" value="EnsemblProtists"/>
</dbReference>
<dbReference type="PROSITE" id="PS00211">
    <property type="entry name" value="ABC_TRANSPORTER_1"/>
    <property type="match status" value="1"/>
</dbReference>
<gene>
    <name evidence="4" type="primary">ABCE1</name>
    <name evidence="4" type="ORF">DICPUDRAFT_97974</name>
</gene>
<dbReference type="GO" id="GO:0005524">
    <property type="term" value="F:ATP binding"/>
    <property type="evidence" value="ECO:0007669"/>
    <property type="project" value="UniProtKB-KW"/>
</dbReference>
<dbReference type="InterPro" id="IPR003439">
    <property type="entry name" value="ABC_transporter-like_ATP-bd"/>
</dbReference>
<evidence type="ECO:0000256" key="1">
    <source>
        <dbReference type="ARBA" id="ARBA00022741"/>
    </source>
</evidence>
<dbReference type="GO" id="GO:0016887">
    <property type="term" value="F:ATP hydrolysis activity"/>
    <property type="evidence" value="ECO:0007669"/>
    <property type="project" value="InterPro"/>
</dbReference>
<dbReference type="InParanoid" id="F0ZLJ1"/>
<evidence type="ECO:0000313" key="4">
    <source>
        <dbReference type="EMBL" id="EGC35200.1"/>
    </source>
</evidence>
<keyword evidence="2" id="KW-0067">ATP-binding</keyword>
<keyword evidence="5" id="KW-1185">Reference proteome</keyword>
<dbReference type="eggNOG" id="KOG0063">
    <property type="taxonomic scope" value="Eukaryota"/>
</dbReference>
<dbReference type="FunFam" id="3.40.50.300:FF:000144">
    <property type="entry name" value="ATP-binding cassette sub-family E member 1"/>
    <property type="match status" value="1"/>
</dbReference>
<dbReference type="GeneID" id="10501706"/>
<dbReference type="SUPFAM" id="SSF52540">
    <property type="entry name" value="P-loop containing nucleoside triphosphate hydrolases"/>
    <property type="match status" value="2"/>
</dbReference>
<dbReference type="EMBL" id="GL871068">
    <property type="protein sequence ID" value="EGC35200.1"/>
    <property type="molecule type" value="Genomic_DNA"/>
</dbReference>
<dbReference type="InterPro" id="IPR013283">
    <property type="entry name" value="RLI1"/>
</dbReference>
<dbReference type="NCBIfam" id="NF009945">
    <property type="entry name" value="PRK13409.1"/>
    <property type="match status" value="1"/>
</dbReference>
<dbReference type="OrthoDB" id="6593433at2759"/>
<dbReference type="SMART" id="SM00382">
    <property type="entry name" value="AAA"/>
    <property type="match status" value="1"/>
</dbReference>
<dbReference type="PANTHER" id="PTHR19248">
    <property type="entry name" value="ATP-BINDING TRANSPORT PROTEIN-RELATED"/>
    <property type="match status" value="1"/>
</dbReference>
<dbReference type="KEGG" id="dpp:DICPUDRAFT_97974"/>
<evidence type="ECO:0000256" key="2">
    <source>
        <dbReference type="ARBA" id="ARBA00022840"/>
    </source>
</evidence>
<dbReference type="RefSeq" id="XP_003288288.1">
    <property type="nucleotide sequence ID" value="XM_003288240.1"/>
</dbReference>
<dbReference type="Gene3D" id="3.40.50.300">
    <property type="entry name" value="P-loop containing nucleotide triphosphate hydrolases"/>
    <property type="match status" value="2"/>
</dbReference>
<dbReference type="VEuPathDB" id="AmoebaDB:DICPUDRAFT_97974"/>
<organism evidence="4 5">
    <name type="scientific">Dictyostelium purpureum</name>
    <name type="common">Slime mold</name>
    <dbReference type="NCBI Taxonomy" id="5786"/>
    <lineage>
        <taxon>Eukaryota</taxon>
        <taxon>Amoebozoa</taxon>
        <taxon>Evosea</taxon>
        <taxon>Eumycetozoa</taxon>
        <taxon>Dictyostelia</taxon>
        <taxon>Dictyosteliales</taxon>
        <taxon>Dictyosteliaceae</taxon>
        <taxon>Dictyostelium</taxon>
    </lineage>
</organism>
<dbReference type="FunCoup" id="F0ZLJ1">
    <property type="interactions" value="587"/>
</dbReference>
<dbReference type="AlphaFoldDB" id="F0ZLJ1"/>
<feature type="domain" description="ABC transporter" evidence="3">
    <location>
        <begin position="138"/>
        <end position="365"/>
    </location>
</feature>